<feature type="compositionally biased region" description="Acidic residues" evidence="1">
    <location>
        <begin position="11"/>
        <end position="23"/>
    </location>
</feature>
<proteinExistence type="predicted"/>
<dbReference type="Proteomes" id="UP000886885">
    <property type="component" value="Chromosome 2A"/>
</dbReference>
<dbReference type="InterPro" id="IPR053234">
    <property type="entry name" value="RPM1_Interactor"/>
</dbReference>
<gene>
    <name evidence="2" type="ORF">POTOM_009111</name>
</gene>
<dbReference type="EMBL" id="JAAWWB010000003">
    <property type="protein sequence ID" value="KAG6787471.1"/>
    <property type="molecule type" value="Genomic_DNA"/>
</dbReference>
<reference evidence="2" key="1">
    <citation type="journal article" date="2020" name="bioRxiv">
        <title>Hybrid origin of Populus tomentosa Carr. identified through genome sequencing and phylogenomic analysis.</title>
        <authorList>
            <person name="An X."/>
            <person name="Gao K."/>
            <person name="Chen Z."/>
            <person name="Li J."/>
            <person name="Yang X."/>
            <person name="Yang X."/>
            <person name="Zhou J."/>
            <person name="Guo T."/>
            <person name="Zhao T."/>
            <person name="Huang S."/>
            <person name="Miao D."/>
            <person name="Khan W.U."/>
            <person name="Rao P."/>
            <person name="Ye M."/>
            <person name="Lei B."/>
            <person name="Liao W."/>
            <person name="Wang J."/>
            <person name="Ji L."/>
            <person name="Li Y."/>
            <person name="Guo B."/>
            <person name="Mustafa N.S."/>
            <person name="Li S."/>
            <person name="Yun Q."/>
            <person name="Keller S.R."/>
            <person name="Mao J."/>
            <person name="Zhang R."/>
            <person name="Strauss S.H."/>
        </authorList>
    </citation>
    <scope>NUCLEOTIDE SEQUENCE</scope>
    <source>
        <strain evidence="2">GM15</strain>
        <tissue evidence="2">Leaf</tissue>
    </source>
</reference>
<feature type="region of interest" description="Disordered" evidence="1">
    <location>
        <begin position="1"/>
        <end position="23"/>
    </location>
</feature>
<dbReference type="OrthoDB" id="266020at2759"/>
<protein>
    <submittedName>
        <fullName evidence="2">Uncharacterized protein</fullName>
    </submittedName>
</protein>
<accession>A0A8X8AFF2</accession>
<keyword evidence="3" id="KW-1185">Reference proteome</keyword>
<evidence type="ECO:0000313" key="2">
    <source>
        <dbReference type="EMBL" id="KAG6787471.1"/>
    </source>
</evidence>
<evidence type="ECO:0000313" key="3">
    <source>
        <dbReference type="Proteomes" id="UP000886885"/>
    </source>
</evidence>
<feature type="region of interest" description="Disordered" evidence="1">
    <location>
        <begin position="457"/>
        <end position="481"/>
    </location>
</feature>
<dbReference type="AlphaFoldDB" id="A0A8X8AFF2"/>
<comment type="caution">
    <text evidence="2">The sequence shown here is derived from an EMBL/GenBank/DDBJ whole genome shotgun (WGS) entry which is preliminary data.</text>
</comment>
<evidence type="ECO:0000256" key="1">
    <source>
        <dbReference type="SAM" id="MobiDB-lite"/>
    </source>
</evidence>
<name>A0A8X8AFF2_POPTO</name>
<sequence>MDSNSVVFDISSDEEPAIEEPKEFDDDCNWLTELLRTVDKEKDDSDEVVIVGEYNPPKPKSKSKSSNQVADIKFVLDGDDDDCVVLGGDPDKPVSAADDVCRNETDSSDDGDDVLVVAEKGQVEDEKLRQAAQLCDPAGFACSIRTVLHTYKQRLHVETTLIQDIFVLNFLLVLLHMKDIVTWQVCSKLFCKSQTSTLYSQYLHSAFLISVFHDMQCHCYVCDSLAPCVHWGTGVSTIDHCHATDKQETWKNQRKICRTGKDVPIPVSKLHDITVPMALPLLNHVASLDIVPHNQSLTHNPMLQNQVSRIHPIRSCSSSTIPNIIRRHRRRQPGCVLGGNKHLSRPVSQQALGVRTDVQRDRHPNALGQRFVPSSTMYKRPGLDAHALGTNNPTHVSLNMNYAPASGYARNVAPLATSKESPSSMHYGLPNANFESHTYQSSPQPNMGSVIVNTMPSRSEVGSQPTLQSNDGQSLYQLGNQGENDADSFFSDFDFCQVNNSSQSDQGASIENIIHGTVSNNEPSTVKLLNSQFAEIESAQFHYNDHELVDSFFLNQAVPVVSDGFVPHDLNGFSPERPAIDTGMLYFDENFWNDPTHV</sequence>
<dbReference type="PANTHER" id="PTHR33443:SF35">
    <property type="entry name" value="VQ DOMAIN-CONTAINING PROTEIN"/>
    <property type="match status" value="1"/>
</dbReference>
<organism evidence="2 3">
    <name type="scientific">Populus tomentosa</name>
    <name type="common">Chinese white poplar</name>
    <dbReference type="NCBI Taxonomy" id="118781"/>
    <lineage>
        <taxon>Eukaryota</taxon>
        <taxon>Viridiplantae</taxon>
        <taxon>Streptophyta</taxon>
        <taxon>Embryophyta</taxon>
        <taxon>Tracheophyta</taxon>
        <taxon>Spermatophyta</taxon>
        <taxon>Magnoliopsida</taxon>
        <taxon>eudicotyledons</taxon>
        <taxon>Gunneridae</taxon>
        <taxon>Pentapetalae</taxon>
        <taxon>rosids</taxon>
        <taxon>fabids</taxon>
        <taxon>Malpighiales</taxon>
        <taxon>Salicaceae</taxon>
        <taxon>Saliceae</taxon>
        <taxon>Populus</taxon>
    </lineage>
</organism>
<dbReference type="PANTHER" id="PTHR33443">
    <property type="entry name" value="ZGC:112980"/>
    <property type="match status" value="1"/>
</dbReference>